<keyword evidence="2" id="KW-1185">Reference proteome</keyword>
<keyword evidence="1" id="KW-0804">Transcription</keyword>
<dbReference type="Proteomes" id="UP000054845">
    <property type="component" value="Unassembled WGS sequence"/>
</dbReference>
<evidence type="ECO:0000313" key="1">
    <source>
        <dbReference type="EMBL" id="CEH19200.1"/>
    </source>
</evidence>
<dbReference type="GO" id="GO:0006351">
    <property type="term" value="P:DNA-templated transcription"/>
    <property type="evidence" value="ECO:0007669"/>
    <property type="project" value="InterPro"/>
</dbReference>
<evidence type="ECO:0000313" key="2">
    <source>
        <dbReference type="Proteomes" id="UP000054845"/>
    </source>
</evidence>
<protein>
    <submittedName>
        <fullName evidence="1">DNA-DIRECTED RNA POLYMERASES I, II, AND III SUBUNIT RPABC3</fullName>
    </submittedName>
</protein>
<dbReference type="Gene3D" id="2.40.50.140">
    <property type="entry name" value="Nucleic acid-binding proteins"/>
    <property type="match status" value="1"/>
</dbReference>
<accession>A0A0P1BRR3</accession>
<proteinExistence type="predicted"/>
<keyword evidence="1" id="KW-0240">DNA-directed RNA polymerase</keyword>
<dbReference type="SUPFAM" id="SSF50249">
    <property type="entry name" value="Nucleic acid-binding proteins"/>
    <property type="match status" value="1"/>
</dbReference>
<name>A0A0P1BRR3_9BASI</name>
<dbReference type="AlphaFoldDB" id="A0A0P1BRR3"/>
<organism evidence="1 2">
    <name type="scientific">Ceraceosorus bombacis</name>
    <dbReference type="NCBI Taxonomy" id="401625"/>
    <lineage>
        <taxon>Eukaryota</taxon>
        <taxon>Fungi</taxon>
        <taxon>Dikarya</taxon>
        <taxon>Basidiomycota</taxon>
        <taxon>Ustilaginomycotina</taxon>
        <taxon>Exobasidiomycetes</taxon>
        <taxon>Ceraceosorales</taxon>
        <taxon>Ceraceosoraceae</taxon>
        <taxon>Ceraceosorus</taxon>
    </lineage>
</organism>
<dbReference type="InterPro" id="IPR012340">
    <property type="entry name" value="NA-bd_OB-fold"/>
</dbReference>
<dbReference type="Pfam" id="PF03870">
    <property type="entry name" value="RNA_pol_Rpb8"/>
    <property type="match status" value="1"/>
</dbReference>
<dbReference type="EMBL" id="CCYA01000277">
    <property type="protein sequence ID" value="CEH19200.1"/>
    <property type="molecule type" value="Genomic_DNA"/>
</dbReference>
<dbReference type="InterPro" id="IPR005570">
    <property type="entry name" value="RPABC3"/>
</dbReference>
<dbReference type="GO" id="GO:0000428">
    <property type="term" value="C:DNA-directed RNA polymerase complex"/>
    <property type="evidence" value="ECO:0007669"/>
    <property type="project" value="UniProtKB-KW"/>
</dbReference>
<dbReference type="OrthoDB" id="20018at2759"/>
<sequence length="67" mass="7433">MKLTNSLDRSAGRMDEVSLAERNKDAWRLNGPSLADEADYVMHGKIYKYDETASTIVTAYGSSCSEL</sequence>
<reference evidence="1 2" key="1">
    <citation type="submission" date="2014-09" db="EMBL/GenBank/DDBJ databases">
        <authorList>
            <person name="Magalhaes I.L.F."/>
            <person name="Oliveira U."/>
            <person name="Santos F.R."/>
            <person name="Vidigal T.H.D.A."/>
            <person name="Brescovit A.D."/>
            <person name="Santos A.J."/>
        </authorList>
    </citation>
    <scope>NUCLEOTIDE SEQUENCE [LARGE SCALE GENOMIC DNA]</scope>
</reference>
<dbReference type="GO" id="GO:0003899">
    <property type="term" value="F:DNA-directed RNA polymerase activity"/>
    <property type="evidence" value="ECO:0007669"/>
    <property type="project" value="InterPro"/>
</dbReference>